<dbReference type="VEuPathDB" id="AmoebaDB:FDP41_002569"/>
<dbReference type="VEuPathDB" id="AmoebaDB:NfTy_040740"/>
<dbReference type="VEuPathDB" id="AmoebaDB:NF0112700"/>
<dbReference type="AlphaFoldDB" id="A0A6A5C0P8"/>
<comment type="caution">
    <text evidence="1">The sequence shown here is derived from an EMBL/GenBank/DDBJ whole genome shotgun (WGS) entry which is preliminary data.</text>
</comment>
<evidence type="ECO:0000313" key="1">
    <source>
        <dbReference type="EMBL" id="KAF0978749.1"/>
    </source>
</evidence>
<evidence type="ECO:0000313" key="2">
    <source>
        <dbReference type="Proteomes" id="UP000444721"/>
    </source>
</evidence>
<proteinExistence type="predicted"/>
<dbReference type="GeneID" id="68109787"/>
<dbReference type="EMBL" id="VFQX01000029">
    <property type="protein sequence ID" value="KAF0978749.1"/>
    <property type="molecule type" value="Genomic_DNA"/>
</dbReference>
<sequence>MVTTKPSTPATASYPTLMSKRRTYNPLLHVAAPTLNHTVYESSPHGAMKNSVTGTKVSKALSSTDAITTPKTTETATNSSTCSTV</sequence>
<dbReference type="Proteomes" id="UP000444721">
    <property type="component" value="Unassembled WGS sequence"/>
</dbReference>
<name>A0A6A5C0P8_NAEFO</name>
<gene>
    <name evidence="1" type="ORF">FDP41_002569</name>
</gene>
<protein>
    <submittedName>
        <fullName evidence="1">Uncharacterized protein</fullName>
    </submittedName>
</protein>
<accession>A0A6A5C0P8</accession>
<keyword evidence="2" id="KW-1185">Reference proteome</keyword>
<reference evidence="1 2" key="1">
    <citation type="journal article" date="2019" name="Sci. Rep.">
        <title>Nanopore sequencing improves the draft genome of the human pathogenic amoeba Naegleria fowleri.</title>
        <authorList>
            <person name="Liechti N."/>
            <person name="Schurch N."/>
            <person name="Bruggmann R."/>
            <person name="Wittwer M."/>
        </authorList>
    </citation>
    <scope>NUCLEOTIDE SEQUENCE [LARGE SCALE GENOMIC DNA]</scope>
    <source>
        <strain evidence="1 2">ATCC 30894</strain>
    </source>
</reference>
<dbReference type="RefSeq" id="XP_044563462.1">
    <property type="nucleotide sequence ID" value="XM_044705777.1"/>
</dbReference>
<organism evidence="1 2">
    <name type="scientific">Naegleria fowleri</name>
    <name type="common">Brain eating amoeba</name>
    <dbReference type="NCBI Taxonomy" id="5763"/>
    <lineage>
        <taxon>Eukaryota</taxon>
        <taxon>Discoba</taxon>
        <taxon>Heterolobosea</taxon>
        <taxon>Tetramitia</taxon>
        <taxon>Eutetramitia</taxon>
        <taxon>Vahlkampfiidae</taxon>
        <taxon>Naegleria</taxon>
    </lineage>
</organism>